<evidence type="ECO:0000313" key="2">
    <source>
        <dbReference type="Proteomes" id="UP000422221"/>
    </source>
</evidence>
<dbReference type="Proteomes" id="UP000422221">
    <property type="component" value="Unassembled WGS sequence"/>
</dbReference>
<reference evidence="1 2" key="1">
    <citation type="journal article" date="2019" name="Nat. Med.">
        <title>A library of human gut bacterial isolates paired with longitudinal multiomics data enables mechanistic microbiome research.</title>
        <authorList>
            <person name="Poyet M."/>
            <person name="Groussin M."/>
            <person name="Gibbons S.M."/>
            <person name="Avila-Pacheco J."/>
            <person name="Jiang X."/>
            <person name="Kearney S.M."/>
            <person name="Perrotta A.R."/>
            <person name="Berdy B."/>
            <person name="Zhao S."/>
            <person name="Lieberman T.D."/>
            <person name="Swanson P.K."/>
            <person name="Smith M."/>
            <person name="Roesemann S."/>
            <person name="Alexander J.E."/>
            <person name="Rich S.A."/>
            <person name="Livny J."/>
            <person name="Vlamakis H."/>
            <person name="Clish C."/>
            <person name="Bullock K."/>
            <person name="Deik A."/>
            <person name="Scott J."/>
            <person name="Pierce K.A."/>
            <person name="Xavier R.J."/>
            <person name="Alm E.J."/>
        </authorList>
    </citation>
    <scope>NUCLEOTIDE SEQUENCE [LARGE SCALE GENOMIC DNA]</scope>
    <source>
        <strain evidence="1 2">BIOML-A10</strain>
    </source>
</reference>
<proteinExistence type="predicted"/>
<sequence>MKLVEKRLVSLRAKTILYSTLINKALQAKQVVIHFHFKTNRITVFSNLTLQHKYLHHYMEQYKLRRDLSYRHNKKEK</sequence>
<evidence type="ECO:0000313" key="1">
    <source>
        <dbReference type="EMBL" id="KAA3759099.1"/>
    </source>
</evidence>
<dbReference type="AlphaFoldDB" id="A0A7J4XDY7"/>
<name>A0A7J4XDY7_9BACE</name>
<organism evidence="1 2">
    <name type="scientific">Bacteroides salyersiae</name>
    <dbReference type="NCBI Taxonomy" id="291644"/>
    <lineage>
        <taxon>Bacteria</taxon>
        <taxon>Pseudomonadati</taxon>
        <taxon>Bacteroidota</taxon>
        <taxon>Bacteroidia</taxon>
        <taxon>Bacteroidales</taxon>
        <taxon>Bacteroidaceae</taxon>
        <taxon>Bacteroides</taxon>
    </lineage>
</organism>
<dbReference type="RefSeq" id="WP_025819085.1">
    <property type="nucleotide sequence ID" value="NZ_CABKSE010000002.1"/>
</dbReference>
<comment type="caution">
    <text evidence="1">The sequence shown here is derived from an EMBL/GenBank/DDBJ whole genome shotgun (WGS) entry which is preliminary data.</text>
</comment>
<accession>A0A7J4XDY7</accession>
<dbReference type="EMBL" id="VWMK01000024">
    <property type="protein sequence ID" value="KAA3759099.1"/>
    <property type="molecule type" value="Genomic_DNA"/>
</dbReference>
<protein>
    <submittedName>
        <fullName evidence="1">Uncharacterized protein</fullName>
    </submittedName>
</protein>
<gene>
    <name evidence="1" type="ORF">F3F73_19885</name>
</gene>